<accession>A0ABP7CAS1</accession>
<dbReference type="RefSeq" id="WP_344883577.1">
    <property type="nucleotide sequence ID" value="NZ_BAAAZP010000098.1"/>
</dbReference>
<evidence type="ECO:0008006" key="7">
    <source>
        <dbReference type="Google" id="ProtNLM"/>
    </source>
</evidence>
<dbReference type="Gene3D" id="1.10.3630.10">
    <property type="entry name" value="yeast vps74-n-term truncation variant domain like"/>
    <property type="match status" value="1"/>
</dbReference>
<evidence type="ECO:0000313" key="6">
    <source>
        <dbReference type="Proteomes" id="UP001500902"/>
    </source>
</evidence>
<evidence type="ECO:0000256" key="2">
    <source>
        <dbReference type="ARBA" id="ARBA00023034"/>
    </source>
</evidence>
<dbReference type="PANTHER" id="PTHR12704:SF2">
    <property type="entry name" value="GOLGI PHOSPHOPROTEIN 3 HOMOLOG SAURON"/>
    <property type="match status" value="1"/>
</dbReference>
<protein>
    <recommendedName>
        <fullName evidence="7">Golgi phosphoprotein 3 (GPP34)</fullName>
    </recommendedName>
</protein>
<evidence type="ECO:0000313" key="5">
    <source>
        <dbReference type="EMBL" id="GAA3682103.1"/>
    </source>
</evidence>
<name>A0ABP7CAS1_9ACTN</name>
<keyword evidence="4" id="KW-0472">Membrane</keyword>
<keyword evidence="3" id="KW-0446">Lipid-binding</keyword>
<dbReference type="EMBL" id="BAAAZP010000098">
    <property type="protein sequence ID" value="GAA3682103.1"/>
    <property type="molecule type" value="Genomic_DNA"/>
</dbReference>
<keyword evidence="2" id="KW-0333">Golgi apparatus</keyword>
<gene>
    <name evidence="5" type="ORF">GCM10022224_053070</name>
</gene>
<dbReference type="InterPro" id="IPR008628">
    <property type="entry name" value="GPP34-like"/>
</dbReference>
<dbReference type="InterPro" id="IPR038261">
    <property type="entry name" value="GPP34-like_sf"/>
</dbReference>
<comment type="subcellular location">
    <subcellularLocation>
        <location evidence="1">Golgi apparatus membrane</location>
        <topology evidence="1">Peripheral membrane protein</topology>
        <orientation evidence="1">Cytoplasmic side</orientation>
    </subcellularLocation>
</comment>
<keyword evidence="6" id="KW-1185">Reference proteome</keyword>
<evidence type="ECO:0000256" key="4">
    <source>
        <dbReference type="ARBA" id="ARBA00023136"/>
    </source>
</evidence>
<sequence>MRSDTLIVEDVMLLLLDDERGTPAGAGTLHYILGGAMLVELALRGRIETDDTSRPGVNGAKVLAVGDGPLPDPLLQAAYDKIARRPQGVQTVLLTIGAGLWKPVTERLVERGLVRSERKRVLGVFRTTTWPAEDTRHEAELRHAIHAALEGGESPDARTAAVIALLSSSGTLPALRPALAWSAEVSARAKKFENGDWGAAAVSTAMTRHAAAITASSAAVSITVITTIT</sequence>
<organism evidence="5 6">
    <name type="scientific">Nonomuraea antimicrobica</name>
    <dbReference type="NCBI Taxonomy" id="561173"/>
    <lineage>
        <taxon>Bacteria</taxon>
        <taxon>Bacillati</taxon>
        <taxon>Actinomycetota</taxon>
        <taxon>Actinomycetes</taxon>
        <taxon>Streptosporangiales</taxon>
        <taxon>Streptosporangiaceae</taxon>
        <taxon>Nonomuraea</taxon>
    </lineage>
</organism>
<dbReference type="Pfam" id="PF05719">
    <property type="entry name" value="GPP34"/>
    <property type="match status" value="1"/>
</dbReference>
<comment type="caution">
    <text evidence="5">The sequence shown here is derived from an EMBL/GenBank/DDBJ whole genome shotgun (WGS) entry which is preliminary data.</text>
</comment>
<reference evidence="6" key="1">
    <citation type="journal article" date="2019" name="Int. J. Syst. Evol. Microbiol.">
        <title>The Global Catalogue of Microorganisms (GCM) 10K type strain sequencing project: providing services to taxonomists for standard genome sequencing and annotation.</title>
        <authorList>
            <consortium name="The Broad Institute Genomics Platform"/>
            <consortium name="The Broad Institute Genome Sequencing Center for Infectious Disease"/>
            <person name="Wu L."/>
            <person name="Ma J."/>
        </authorList>
    </citation>
    <scope>NUCLEOTIDE SEQUENCE [LARGE SCALE GENOMIC DNA]</scope>
    <source>
        <strain evidence="6">JCM 16904</strain>
    </source>
</reference>
<dbReference type="Proteomes" id="UP001500902">
    <property type="component" value="Unassembled WGS sequence"/>
</dbReference>
<dbReference type="PANTHER" id="PTHR12704">
    <property type="entry name" value="TRANS-GOLGI PROTEIN GMX33"/>
    <property type="match status" value="1"/>
</dbReference>
<evidence type="ECO:0000256" key="1">
    <source>
        <dbReference type="ARBA" id="ARBA00004255"/>
    </source>
</evidence>
<proteinExistence type="predicted"/>
<evidence type="ECO:0000256" key="3">
    <source>
        <dbReference type="ARBA" id="ARBA00023121"/>
    </source>
</evidence>